<dbReference type="Pfam" id="PF03773">
    <property type="entry name" value="ArsP_1"/>
    <property type="match status" value="1"/>
</dbReference>
<dbReference type="PANTHER" id="PTHR34184:SF4">
    <property type="entry name" value="UPF0718 PROTEIN YCGR"/>
    <property type="match status" value="1"/>
</dbReference>
<sequence length="315" mass="33752">MFIGYLSEVYVKTLLQLNTIFLSMIMEAIPFILLGVIVSGLIQTFVTERWIAKVMPRNRFLSTLVGCGVGVFFPACECGIVPITRRLLGKGVPLHAGIAFMLTGPIINPIVLFATFIAFGNSWKMALIRAGAAIVVAFFVSVILSYLFPELPFRETQGKGIAETAAAAEVPVAVTAKPPIQQRLMGVITHAIEEFFSVGKYLVLGALIAASIQTYVPTASLIHLGSNEVTSSLVMIVLAFVMSLCSEADAFIASSFRGSFSIGAISAFLVFGPMIDIKNTLMLLGVFKGKFVATLIALVMVSTLVVSLLVGRLFG</sequence>
<dbReference type="InterPro" id="IPR005524">
    <property type="entry name" value="DUF318"/>
</dbReference>
<evidence type="ECO:0000256" key="5">
    <source>
        <dbReference type="ARBA" id="ARBA00022989"/>
    </source>
</evidence>
<feature type="transmembrane region" description="Helical" evidence="7">
    <location>
        <begin position="259"/>
        <end position="279"/>
    </location>
</feature>
<evidence type="ECO:0000256" key="4">
    <source>
        <dbReference type="ARBA" id="ARBA00022692"/>
    </source>
</evidence>
<accession>A0ABQ6G518</accession>
<feature type="transmembrane region" description="Helical" evidence="7">
    <location>
        <begin position="96"/>
        <end position="119"/>
    </location>
</feature>
<dbReference type="Proteomes" id="UP001157114">
    <property type="component" value="Unassembled WGS sequence"/>
</dbReference>
<feature type="transmembrane region" description="Helical" evidence="7">
    <location>
        <begin position="291"/>
        <end position="314"/>
    </location>
</feature>
<keyword evidence="3" id="KW-1003">Cell membrane</keyword>
<dbReference type="EMBL" id="BSSQ01000001">
    <property type="protein sequence ID" value="GLX66043.1"/>
    <property type="molecule type" value="Genomic_DNA"/>
</dbReference>
<evidence type="ECO:0000256" key="7">
    <source>
        <dbReference type="SAM" id="Phobius"/>
    </source>
</evidence>
<evidence type="ECO:0000256" key="2">
    <source>
        <dbReference type="ARBA" id="ARBA00006386"/>
    </source>
</evidence>
<dbReference type="InterPro" id="IPR052923">
    <property type="entry name" value="UPF0718"/>
</dbReference>
<feature type="transmembrane region" description="Helical" evidence="7">
    <location>
        <begin position="63"/>
        <end position="84"/>
    </location>
</feature>
<evidence type="ECO:0000256" key="3">
    <source>
        <dbReference type="ARBA" id="ARBA00022475"/>
    </source>
</evidence>
<feature type="transmembrane region" description="Helical" evidence="7">
    <location>
        <begin position="233"/>
        <end position="253"/>
    </location>
</feature>
<keyword evidence="6 7" id="KW-0472">Membrane</keyword>
<keyword evidence="4 7" id="KW-0812">Transmembrane</keyword>
<name>A0ABQ6G518_9BACL</name>
<protein>
    <submittedName>
        <fullName evidence="8">UPF0718 protein YcgR</fullName>
    </submittedName>
</protein>
<proteinExistence type="inferred from homology"/>
<evidence type="ECO:0000256" key="6">
    <source>
        <dbReference type="ARBA" id="ARBA00023136"/>
    </source>
</evidence>
<keyword evidence="5 7" id="KW-1133">Transmembrane helix</keyword>
<evidence type="ECO:0000256" key="1">
    <source>
        <dbReference type="ARBA" id="ARBA00004651"/>
    </source>
</evidence>
<keyword evidence="9" id="KW-1185">Reference proteome</keyword>
<organism evidence="8 9">
    <name type="scientific">Paenibacillus glycanilyticus</name>
    <dbReference type="NCBI Taxonomy" id="126569"/>
    <lineage>
        <taxon>Bacteria</taxon>
        <taxon>Bacillati</taxon>
        <taxon>Bacillota</taxon>
        <taxon>Bacilli</taxon>
        <taxon>Bacillales</taxon>
        <taxon>Paenibacillaceae</taxon>
        <taxon>Paenibacillus</taxon>
    </lineage>
</organism>
<comment type="similarity">
    <text evidence="2">Belongs to the UPF0718 family.</text>
</comment>
<feature type="transmembrane region" description="Helical" evidence="7">
    <location>
        <begin position="201"/>
        <end position="221"/>
    </location>
</feature>
<comment type="caution">
    <text evidence="8">The sequence shown here is derived from an EMBL/GenBank/DDBJ whole genome shotgun (WGS) entry which is preliminary data.</text>
</comment>
<feature type="transmembrane region" description="Helical" evidence="7">
    <location>
        <begin position="126"/>
        <end position="148"/>
    </location>
</feature>
<reference evidence="8 9" key="1">
    <citation type="submission" date="2023-03" db="EMBL/GenBank/DDBJ databases">
        <title>Draft genome sequence of the bacteria which degrade cell wall of Tricholomamatutake.</title>
        <authorList>
            <person name="Konishi Y."/>
            <person name="Fukuta Y."/>
            <person name="Shirasaka N."/>
        </authorList>
    </citation>
    <scope>NUCLEOTIDE SEQUENCE [LARGE SCALE GENOMIC DNA]</scope>
    <source>
        <strain evidence="9">mu1</strain>
    </source>
</reference>
<gene>
    <name evidence="8" type="primary">ycgR</name>
    <name evidence="8" type="ORF">MU1_03870</name>
</gene>
<feature type="transmembrane region" description="Helical" evidence="7">
    <location>
        <begin position="20"/>
        <end position="42"/>
    </location>
</feature>
<comment type="subcellular location">
    <subcellularLocation>
        <location evidence="1">Cell membrane</location>
        <topology evidence="1">Multi-pass membrane protein</topology>
    </subcellularLocation>
</comment>
<evidence type="ECO:0000313" key="8">
    <source>
        <dbReference type="EMBL" id="GLX66043.1"/>
    </source>
</evidence>
<evidence type="ECO:0000313" key="9">
    <source>
        <dbReference type="Proteomes" id="UP001157114"/>
    </source>
</evidence>
<dbReference type="PANTHER" id="PTHR34184">
    <property type="entry name" value="UPF0718 PROTEIN YCGR"/>
    <property type="match status" value="1"/>
</dbReference>